<sequence>MKVFQYVPLPFGGGSITGNVPMEDDHVFTQHTSIAKGFKLGWEQRKFPDVQWGLNKLKLVSFQLDLKDF</sequence>
<dbReference type="EMBL" id="JAAALK010000082">
    <property type="protein sequence ID" value="KAG8088099.1"/>
    <property type="molecule type" value="Genomic_DNA"/>
</dbReference>
<organism evidence="1 2">
    <name type="scientific">Zizania palustris</name>
    <name type="common">Northern wild rice</name>
    <dbReference type="NCBI Taxonomy" id="103762"/>
    <lineage>
        <taxon>Eukaryota</taxon>
        <taxon>Viridiplantae</taxon>
        <taxon>Streptophyta</taxon>
        <taxon>Embryophyta</taxon>
        <taxon>Tracheophyta</taxon>
        <taxon>Spermatophyta</taxon>
        <taxon>Magnoliopsida</taxon>
        <taxon>Liliopsida</taxon>
        <taxon>Poales</taxon>
        <taxon>Poaceae</taxon>
        <taxon>BOP clade</taxon>
        <taxon>Oryzoideae</taxon>
        <taxon>Oryzeae</taxon>
        <taxon>Zizaniinae</taxon>
        <taxon>Zizania</taxon>
    </lineage>
</organism>
<gene>
    <name evidence="1" type="ORF">GUJ93_ZPchr0010g9745</name>
</gene>
<accession>A0A8J5WE98</accession>
<dbReference type="AlphaFoldDB" id="A0A8J5WE98"/>
<reference evidence="1" key="2">
    <citation type="submission" date="2021-02" db="EMBL/GenBank/DDBJ databases">
        <authorList>
            <person name="Kimball J.A."/>
            <person name="Haas M.W."/>
            <person name="Macchietto M."/>
            <person name="Kono T."/>
            <person name="Duquette J."/>
            <person name="Shao M."/>
        </authorList>
    </citation>
    <scope>NUCLEOTIDE SEQUENCE</scope>
    <source>
        <tissue evidence="1">Fresh leaf tissue</tissue>
    </source>
</reference>
<evidence type="ECO:0000313" key="2">
    <source>
        <dbReference type="Proteomes" id="UP000729402"/>
    </source>
</evidence>
<keyword evidence="2" id="KW-1185">Reference proteome</keyword>
<reference evidence="1" key="1">
    <citation type="journal article" date="2021" name="bioRxiv">
        <title>Whole Genome Assembly and Annotation of Northern Wild Rice, Zizania palustris L., Supports a Whole Genome Duplication in the Zizania Genus.</title>
        <authorList>
            <person name="Haas M."/>
            <person name="Kono T."/>
            <person name="Macchietto M."/>
            <person name="Millas R."/>
            <person name="McGilp L."/>
            <person name="Shao M."/>
            <person name="Duquette J."/>
            <person name="Hirsch C.N."/>
            <person name="Kimball J."/>
        </authorList>
    </citation>
    <scope>NUCLEOTIDE SEQUENCE</scope>
    <source>
        <tissue evidence="1">Fresh leaf tissue</tissue>
    </source>
</reference>
<evidence type="ECO:0000313" key="1">
    <source>
        <dbReference type="EMBL" id="KAG8088099.1"/>
    </source>
</evidence>
<proteinExistence type="predicted"/>
<comment type="caution">
    <text evidence="1">The sequence shown here is derived from an EMBL/GenBank/DDBJ whole genome shotgun (WGS) entry which is preliminary data.</text>
</comment>
<protein>
    <submittedName>
        <fullName evidence="1">Uncharacterized protein</fullName>
    </submittedName>
</protein>
<name>A0A8J5WE98_ZIZPA</name>
<dbReference type="Proteomes" id="UP000729402">
    <property type="component" value="Unassembled WGS sequence"/>
</dbReference>